<dbReference type="InterPro" id="IPR036465">
    <property type="entry name" value="vWFA_dom_sf"/>
</dbReference>
<dbReference type="Proteomes" id="UP001056291">
    <property type="component" value="Chromosome"/>
</dbReference>
<gene>
    <name evidence="1" type="ORF">NBZ79_02665</name>
</gene>
<evidence type="ECO:0000313" key="1">
    <source>
        <dbReference type="EMBL" id="USG61875.1"/>
    </source>
</evidence>
<proteinExistence type="predicted"/>
<evidence type="ECO:0000313" key="2">
    <source>
        <dbReference type="Proteomes" id="UP001056291"/>
    </source>
</evidence>
<organism evidence="1 2">
    <name type="scientific">Sneathiella marina</name>
    <dbReference type="NCBI Taxonomy" id="2950108"/>
    <lineage>
        <taxon>Bacteria</taxon>
        <taxon>Pseudomonadati</taxon>
        <taxon>Pseudomonadota</taxon>
        <taxon>Alphaproteobacteria</taxon>
        <taxon>Sneathiellales</taxon>
        <taxon>Sneathiellaceae</taxon>
        <taxon>Sneathiella</taxon>
    </lineage>
</organism>
<reference evidence="1" key="1">
    <citation type="submission" date="2022-06" db="EMBL/GenBank/DDBJ databases">
        <title>Sneathiella actinostolidae sp. nov., isolated from a sea anemonein the Western Pacific Ocean.</title>
        <authorList>
            <person name="Wei M.J."/>
        </authorList>
    </citation>
    <scope>NUCLEOTIDE SEQUENCE</scope>
    <source>
        <strain evidence="1">PHK-P5</strain>
    </source>
</reference>
<dbReference type="Gene3D" id="3.40.50.410">
    <property type="entry name" value="von Willebrand factor, type A domain"/>
    <property type="match status" value="1"/>
</dbReference>
<dbReference type="Pfam" id="PF06707">
    <property type="entry name" value="DUF1194"/>
    <property type="match status" value="1"/>
</dbReference>
<dbReference type="InterPro" id="IPR010607">
    <property type="entry name" value="DUF1194"/>
</dbReference>
<dbReference type="RefSeq" id="WP_251935220.1">
    <property type="nucleotide sequence ID" value="NZ_CP098747.1"/>
</dbReference>
<dbReference type="SUPFAM" id="SSF53300">
    <property type="entry name" value="vWA-like"/>
    <property type="match status" value="1"/>
</dbReference>
<sequence length="228" mass="24533">MKWIAVAITLVFIQGFDRLVEAAEVDVQLVLAIDVSSSVSWDEYGLQMQGVASAFRDELVIEAIQSGPTGRISVAVTQWAGLGQQQTVLSWRVISSPEEAAAMADDLGLISRAFPYGGTAIAEALDHAYALFSRDVNISQRQVIDISGDGKVSIGASPDATRNKIVNKGAIINGLPILDSAKDLESYYQEHVIGGIGAFTEIAESFDDFSRAIAEKLAREIRSTWQGV</sequence>
<accession>A0ABY4W3V7</accession>
<protein>
    <submittedName>
        <fullName evidence="1">DUF1194 domain-containing protein</fullName>
    </submittedName>
</protein>
<name>A0ABY4W3V7_9PROT</name>
<dbReference type="EMBL" id="CP098747">
    <property type="protein sequence ID" value="USG61875.1"/>
    <property type="molecule type" value="Genomic_DNA"/>
</dbReference>
<keyword evidence="2" id="KW-1185">Reference proteome</keyword>